<dbReference type="EMBL" id="BAABVV010000012">
    <property type="protein sequence ID" value="GAA6113700.1"/>
    <property type="molecule type" value="Genomic_DNA"/>
</dbReference>
<dbReference type="Gene3D" id="3.30.70.100">
    <property type="match status" value="1"/>
</dbReference>
<comment type="caution">
    <text evidence="1">The sequence shown here is derived from an EMBL/GenBank/DDBJ whole genome shotgun (WGS) entry which is preliminary data.</text>
</comment>
<proteinExistence type="predicted"/>
<reference evidence="1 2" key="1">
    <citation type="submission" date="2024-03" db="EMBL/GenBank/DDBJ databases">
        <title>Inconsistent identification of Apilactobacillus kunkeei-related strains obtained by well-developed overall genome related indices.</title>
        <authorList>
            <person name="Maeno S."/>
            <person name="Endo A."/>
        </authorList>
    </citation>
    <scope>NUCLEOTIDE SEQUENCE [LARGE SCALE GENOMIC DNA]</scope>
    <source>
        <strain evidence="1 2">20H-10</strain>
    </source>
</reference>
<organism evidence="1 2">
    <name type="scientific">Apilactobacillus apinorum</name>
    <dbReference type="NCBI Taxonomy" id="1218495"/>
    <lineage>
        <taxon>Bacteria</taxon>
        <taxon>Bacillati</taxon>
        <taxon>Bacillota</taxon>
        <taxon>Bacilli</taxon>
        <taxon>Lactobacillales</taxon>
        <taxon>Lactobacillaceae</taxon>
        <taxon>Apilactobacillus</taxon>
    </lineage>
</organism>
<keyword evidence="2" id="KW-1185">Reference proteome</keyword>
<protein>
    <recommendedName>
        <fullName evidence="3">Monooxygenase</fullName>
    </recommendedName>
</protein>
<gene>
    <name evidence="1" type="ORF">AP20H10_00630</name>
</gene>
<dbReference type="Proteomes" id="UP001438112">
    <property type="component" value="Unassembled WGS sequence"/>
</dbReference>
<evidence type="ECO:0000313" key="1">
    <source>
        <dbReference type="EMBL" id="GAA6113700.1"/>
    </source>
</evidence>
<sequence length="146" mass="17255">MNNQISMTFGNKFIVDKLKKANPELDLSLFNSGDGQYQIIDFQGNHDIFKNNIIFDVIFNHDFFSNINFVNYSYFNLSDDDKKVFDAIIEKIKNDASIHFLLLKETRDKKRFVLASSWKNYFDFKSWQKDNQLLNLAELSLNYKKA</sequence>
<evidence type="ECO:0000313" key="2">
    <source>
        <dbReference type="Proteomes" id="UP001438112"/>
    </source>
</evidence>
<accession>A0ABP9ZFY3</accession>
<dbReference type="RefSeq" id="WP_053950270.1">
    <property type="nucleotide sequence ID" value="NZ_BAABVV010000012.1"/>
</dbReference>
<name>A0ABP9ZFY3_9LACO</name>
<evidence type="ECO:0008006" key="3">
    <source>
        <dbReference type="Google" id="ProtNLM"/>
    </source>
</evidence>